<dbReference type="Proteomes" id="UP000596742">
    <property type="component" value="Unassembled WGS sequence"/>
</dbReference>
<protein>
    <submittedName>
        <fullName evidence="2">Uncharacterized protein</fullName>
    </submittedName>
</protein>
<comment type="caution">
    <text evidence="2">The sequence shown here is derived from an EMBL/GenBank/DDBJ whole genome shotgun (WGS) entry which is preliminary data.</text>
</comment>
<organism evidence="2 3">
    <name type="scientific">Mytilus galloprovincialis</name>
    <name type="common">Mediterranean mussel</name>
    <dbReference type="NCBI Taxonomy" id="29158"/>
    <lineage>
        <taxon>Eukaryota</taxon>
        <taxon>Metazoa</taxon>
        <taxon>Spiralia</taxon>
        <taxon>Lophotrochozoa</taxon>
        <taxon>Mollusca</taxon>
        <taxon>Bivalvia</taxon>
        <taxon>Autobranchia</taxon>
        <taxon>Pteriomorphia</taxon>
        <taxon>Mytilida</taxon>
        <taxon>Mytiloidea</taxon>
        <taxon>Mytilidae</taxon>
        <taxon>Mytilinae</taxon>
        <taxon>Mytilus</taxon>
    </lineage>
</organism>
<reference evidence="2" key="1">
    <citation type="submission" date="2018-11" db="EMBL/GenBank/DDBJ databases">
        <authorList>
            <person name="Alioto T."/>
            <person name="Alioto T."/>
        </authorList>
    </citation>
    <scope>NUCLEOTIDE SEQUENCE</scope>
</reference>
<keyword evidence="1" id="KW-0732">Signal</keyword>
<feature type="chain" id="PRO_5032838627" evidence="1">
    <location>
        <begin position="22"/>
        <end position="197"/>
    </location>
</feature>
<gene>
    <name evidence="2" type="ORF">MGAL_10B084742</name>
</gene>
<dbReference type="EMBL" id="UYJE01008165">
    <property type="protein sequence ID" value="VDI61686.1"/>
    <property type="molecule type" value="Genomic_DNA"/>
</dbReference>
<evidence type="ECO:0000313" key="2">
    <source>
        <dbReference type="EMBL" id="VDI61686.1"/>
    </source>
</evidence>
<feature type="signal peptide" evidence="1">
    <location>
        <begin position="1"/>
        <end position="21"/>
    </location>
</feature>
<name>A0A8B6GBH9_MYTGA</name>
<proteinExistence type="predicted"/>
<accession>A0A8B6GBH9</accession>
<evidence type="ECO:0000256" key="1">
    <source>
        <dbReference type="SAM" id="SignalP"/>
    </source>
</evidence>
<keyword evidence="3" id="KW-1185">Reference proteome</keyword>
<dbReference type="AlphaFoldDB" id="A0A8B6GBH9"/>
<sequence>MAFMNCIFLTVLTSFPLCVNGKPTTNTTQFVYIQGEKGSENWKLICKMFQHPNPIEIDICKEQEDTKLQSSFNAMYSNSDKECVKEKSESYIFTRTKMPAIRKILFGGQCKVFDDEFIIEKIMGEIQTEDIDEKSKSRETAFECTYGMIFLVVFVTSTEIRWLPAYWKLTHKTRDYKDTLAETNVPPYDVEEKYKTL</sequence>
<evidence type="ECO:0000313" key="3">
    <source>
        <dbReference type="Proteomes" id="UP000596742"/>
    </source>
</evidence>